<dbReference type="Proteomes" id="UP001165085">
    <property type="component" value="Unassembled WGS sequence"/>
</dbReference>
<dbReference type="InterPro" id="IPR032675">
    <property type="entry name" value="LRR_dom_sf"/>
</dbReference>
<dbReference type="Gene3D" id="3.80.10.10">
    <property type="entry name" value="Ribonuclease Inhibitor"/>
    <property type="match status" value="1"/>
</dbReference>
<sequence>MSKRTSEDSSNAIEIPDPNNYNSGGDEEDVFEGSELDSPAAETPVGGGDDFMHTDDFRRLFVGFVMVDTLVAMRWLDKNGTNIPEGITNIGYAYFYCCSSLKEIKFPKSLTSIGEASFQSCSSLEQVDLLHTKVQELGDYAFYFCTSLREVKIPDSLQTFGYDVFCKCSNLVPSDIGIGYGHDVSKVVAYLRSIQ</sequence>
<dbReference type="PANTHER" id="PTHR45661">
    <property type="entry name" value="SURFACE ANTIGEN"/>
    <property type="match status" value="1"/>
</dbReference>
<dbReference type="AlphaFoldDB" id="A0A9W7EZH4"/>
<dbReference type="OrthoDB" id="10264456at2759"/>
<dbReference type="InterPro" id="IPR053139">
    <property type="entry name" value="Surface_bspA-like"/>
</dbReference>
<organism evidence="2 3">
    <name type="scientific">Triparma strigata</name>
    <dbReference type="NCBI Taxonomy" id="1606541"/>
    <lineage>
        <taxon>Eukaryota</taxon>
        <taxon>Sar</taxon>
        <taxon>Stramenopiles</taxon>
        <taxon>Ochrophyta</taxon>
        <taxon>Bolidophyceae</taxon>
        <taxon>Parmales</taxon>
        <taxon>Triparmaceae</taxon>
        <taxon>Triparma</taxon>
    </lineage>
</organism>
<gene>
    <name evidence="2" type="ORF">TrST_g13887</name>
</gene>
<dbReference type="Pfam" id="PF13306">
    <property type="entry name" value="LRR_5"/>
    <property type="match status" value="1"/>
</dbReference>
<accession>A0A9W7EZH4</accession>
<comment type="caution">
    <text evidence="2">The sequence shown here is derived from an EMBL/GenBank/DDBJ whole genome shotgun (WGS) entry which is preliminary data.</text>
</comment>
<protein>
    <submittedName>
        <fullName evidence="2">Uncharacterized protein</fullName>
    </submittedName>
</protein>
<dbReference type="EMBL" id="BRXY01000494">
    <property type="protein sequence ID" value="GMH97488.1"/>
    <property type="molecule type" value="Genomic_DNA"/>
</dbReference>
<feature type="region of interest" description="Disordered" evidence="1">
    <location>
        <begin position="1"/>
        <end position="49"/>
    </location>
</feature>
<feature type="compositionally biased region" description="Acidic residues" evidence="1">
    <location>
        <begin position="25"/>
        <end position="35"/>
    </location>
</feature>
<dbReference type="InterPro" id="IPR026906">
    <property type="entry name" value="LRR_5"/>
</dbReference>
<dbReference type="SUPFAM" id="SSF52058">
    <property type="entry name" value="L domain-like"/>
    <property type="match status" value="1"/>
</dbReference>
<dbReference type="PANTHER" id="PTHR45661:SF3">
    <property type="entry name" value="IG-LIKE DOMAIN-CONTAINING PROTEIN"/>
    <property type="match status" value="1"/>
</dbReference>
<keyword evidence="3" id="KW-1185">Reference proteome</keyword>
<name>A0A9W7EZH4_9STRA</name>
<evidence type="ECO:0000313" key="3">
    <source>
        <dbReference type="Proteomes" id="UP001165085"/>
    </source>
</evidence>
<evidence type="ECO:0000313" key="2">
    <source>
        <dbReference type="EMBL" id="GMH97488.1"/>
    </source>
</evidence>
<reference evidence="3" key="1">
    <citation type="journal article" date="2023" name="Commun. Biol.">
        <title>Genome analysis of Parmales, the sister group of diatoms, reveals the evolutionary specialization of diatoms from phago-mixotrophs to photoautotrophs.</title>
        <authorList>
            <person name="Ban H."/>
            <person name="Sato S."/>
            <person name="Yoshikawa S."/>
            <person name="Yamada K."/>
            <person name="Nakamura Y."/>
            <person name="Ichinomiya M."/>
            <person name="Sato N."/>
            <person name="Blanc-Mathieu R."/>
            <person name="Endo H."/>
            <person name="Kuwata A."/>
            <person name="Ogata H."/>
        </authorList>
    </citation>
    <scope>NUCLEOTIDE SEQUENCE [LARGE SCALE GENOMIC DNA]</scope>
    <source>
        <strain evidence="3">NIES 3701</strain>
    </source>
</reference>
<proteinExistence type="predicted"/>
<evidence type="ECO:0000256" key="1">
    <source>
        <dbReference type="SAM" id="MobiDB-lite"/>
    </source>
</evidence>